<comment type="catalytic activity">
    <reaction evidence="1">
        <text>D-fructose 6-phosphate + L-glutamine = D-glucosamine 6-phosphate + L-glutamate</text>
        <dbReference type="Rhea" id="RHEA:13237"/>
        <dbReference type="ChEBI" id="CHEBI:29985"/>
        <dbReference type="ChEBI" id="CHEBI:58359"/>
        <dbReference type="ChEBI" id="CHEBI:58725"/>
        <dbReference type="ChEBI" id="CHEBI:61527"/>
        <dbReference type="EC" id="2.6.1.16"/>
    </reaction>
</comment>
<dbReference type="PANTHER" id="PTHR10937">
    <property type="entry name" value="GLUCOSAMINE--FRUCTOSE-6-PHOSPHATE AMINOTRANSFERASE, ISOMERIZING"/>
    <property type="match status" value="1"/>
</dbReference>
<dbReference type="GO" id="GO:0006002">
    <property type="term" value="P:fructose 6-phosphate metabolic process"/>
    <property type="evidence" value="ECO:0007669"/>
    <property type="project" value="TreeGrafter"/>
</dbReference>
<dbReference type="InterPro" id="IPR001347">
    <property type="entry name" value="SIS_dom"/>
</dbReference>
<dbReference type="InterPro" id="IPR046348">
    <property type="entry name" value="SIS_dom_sf"/>
</dbReference>
<dbReference type="GO" id="GO:0097367">
    <property type="term" value="F:carbohydrate derivative binding"/>
    <property type="evidence" value="ECO:0007669"/>
    <property type="project" value="InterPro"/>
</dbReference>
<dbReference type="EMBL" id="CP060394">
    <property type="protein sequence ID" value="QNI32717.1"/>
    <property type="molecule type" value="Genomic_DNA"/>
</dbReference>
<dbReference type="Gene3D" id="3.40.50.10490">
    <property type="entry name" value="Glucose-6-phosphate isomerase like protein, domain 1"/>
    <property type="match status" value="2"/>
</dbReference>
<dbReference type="GO" id="GO:0006487">
    <property type="term" value="P:protein N-linked glycosylation"/>
    <property type="evidence" value="ECO:0007669"/>
    <property type="project" value="TreeGrafter"/>
</dbReference>
<protein>
    <recommendedName>
        <fullName evidence="3">Glutamine--fructose-6-phosphate aminotransferase [isomerizing]</fullName>
        <ecNumber evidence="2">2.6.1.16</ecNumber>
    </recommendedName>
</protein>
<dbReference type="PROSITE" id="PS51464">
    <property type="entry name" value="SIS"/>
    <property type="match status" value="1"/>
</dbReference>
<dbReference type="PANTHER" id="PTHR10937:SF0">
    <property type="entry name" value="GLUTAMINE--FRUCTOSE-6-PHOSPHATE TRANSAMINASE (ISOMERIZING)"/>
    <property type="match status" value="1"/>
</dbReference>
<dbReference type="AlphaFoldDB" id="A0A7G8BJJ7"/>
<dbReference type="SUPFAM" id="SSF53697">
    <property type="entry name" value="SIS domain"/>
    <property type="match status" value="1"/>
</dbReference>
<evidence type="ECO:0000256" key="1">
    <source>
        <dbReference type="ARBA" id="ARBA00001031"/>
    </source>
</evidence>
<dbReference type="RefSeq" id="WP_186743671.1">
    <property type="nucleotide sequence ID" value="NZ_CP060394.1"/>
</dbReference>
<evidence type="ECO:0000313" key="5">
    <source>
        <dbReference type="EMBL" id="QNI32717.1"/>
    </source>
</evidence>
<reference evidence="5 6" key="1">
    <citation type="submission" date="2020-08" db="EMBL/GenBank/DDBJ databases">
        <title>Edaphobacter telluris sp. nov. and Acidobacterium dinghuensis sp. nov., two acidobacteria isolated from forest soil.</title>
        <authorList>
            <person name="Fu J."/>
            <person name="Qiu L."/>
        </authorList>
    </citation>
    <scope>NUCLEOTIDE SEQUENCE [LARGE SCALE GENOMIC DNA]</scope>
    <source>
        <strain evidence="5">4Y35</strain>
    </source>
</reference>
<sequence length="364" mass="39029">MTRFLQDILRQPDELLRVIDHLNGTERKLLESAADVIRSARHVYVTGIGASWNAALSAGSIFHAGGLPVYMLDAAELLQFSKIPSDATILVLSRSGRSIEIVKLLAKARAAGATVIGVTNFEDGPLAKEAEIPLVIPVKADHGISVNTYSALAVAAASIASAAVSSFDEDIAAALSSTVAETAKSITEWRDLLADTSWLLPGVPYYFMARGSSLASAYEAGLLWEEGAKLPATAMGTGSFRHGPQEVMMKDVRIAIWIDGEQMRDQDLAVAHDLRDLGASVMLTGHDLPKDAADLIFQLPRSPVHWQFLTDVIPAQLAAERLAQLAGVDCDSFRFASYIVEDDYGLQTGGSTSSTRMESKVSET</sequence>
<accession>A0A7G8BJJ7</accession>
<evidence type="ECO:0000256" key="3">
    <source>
        <dbReference type="ARBA" id="ARBA00016090"/>
    </source>
</evidence>
<feature type="domain" description="SIS" evidence="4">
    <location>
        <begin position="33"/>
        <end position="172"/>
    </location>
</feature>
<organism evidence="5 6">
    <name type="scientific">Alloacidobacterium dinghuense</name>
    <dbReference type="NCBI Taxonomy" id="2763107"/>
    <lineage>
        <taxon>Bacteria</taxon>
        <taxon>Pseudomonadati</taxon>
        <taxon>Acidobacteriota</taxon>
        <taxon>Terriglobia</taxon>
        <taxon>Terriglobales</taxon>
        <taxon>Acidobacteriaceae</taxon>
        <taxon>Alloacidobacterium</taxon>
    </lineage>
</organism>
<dbReference type="GO" id="GO:0004360">
    <property type="term" value="F:glutamine-fructose-6-phosphate transaminase (isomerizing) activity"/>
    <property type="evidence" value="ECO:0007669"/>
    <property type="project" value="UniProtKB-EC"/>
</dbReference>
<dbReference type="KEGG" id="adin:H7849_01495"/>
<dbReference type="Proteomes" id="UP000515312">
    <property type="component" value="Chromosome"/>
</dbReference>
<evidence type="ECO:0000259" key="4">
    <source>
        <dbReference type="PROSITE" id="PS51464"/>
    </source>
</evidence>
<dbReference type="InterPro" id="IPR035472">
    <property type="entry name" value="RpiR-like_SIS"/>
</dbReference>
<dbReference type="CDD" id="cd05013">
    <property type="entry name" value="SIS_RpiR"/>
    <property type="match status" value="1"/>
</dbReference>
<dbReference type="GO" id="GO:0006047">
    <property type="term" value="P:UDP-N-acetylglucosamine metabolic process"/>
    <property type="evidence" value="ECO:0007669"/>
    <property type="project" value="TreeGrafter"/>
</dbReference>
<evidence type="ECO:0000313" key="6">
    <source>
        <dbReference type="Proteomes" id="UP000515312"/>
    </source>
</evidence>
<gene>
    <name evidence="5" type="ORF">H7849_01495</name>
</gene>
<name>A0A7G8BJJ7_9BACT</name>
<keyword evidence="6" id="KW-1185">Reference proteome</keyword>
<dbReference type="Pfam" id="PF01380">
    <property type="entry name" value="SIS"/>
    <property type="match status" value="1"/>
</dbReference>
<evidence type="ECO:0000256" key="2">
    <source>
        <dbReference type="ARBA" id="ARBA00012916"/>
    </source>
</evidence>
<dbReference type="EC" id="2.6.1.16" evidence="2"/>
<proteinExistence type="predicted"/>